<proteinExistence type="predicted"/>
<evidence type="ECO:0000256" key="1">
    <source>
        <dbReference type="ARBA" id="ARBA00001913"/>
    </source>
</evidence>
<accession>A0A9W9YL96</accession>
<dbReference type="GO" id="GO:0046872">
    <property type="term" value="F:metal ion binding"/>
    <property type="evidence" value="ECO:0007669"/>
    <property type="project" value="UniProtKB-KW"/>
</dbReference>
<keyword evidence="3" id="KW-0106">Calcium</keyword>
<dbReference type="PANTHER" id="PTHR19277">
    <property type="entry name" value="PENTRAXIN"/>
    <property type="match status" value="1"/>
</dbReference>
<name>A0A9W9YL96_9CNID</name>
<dbReference type="InterPro" id="IPR051360">
    <property type="entry name" value="Neuronal_Pentraxin_Related"/>
</dbReference>
<dbReference type="InterPro" id="IPR013320">
    <property type="entry name" value="ConA-like_dom_sf"/>
</dbReference>
<gene>
    <name evidence="8" type="ORF">OS493_025493</name>
</gene>
<keyword evidence="4" id="KW-1015">Disulfide bond</keyword>
<dbReference type="Gene3D" id="2.60.120.200">
    <property type="match status" value="3"/>
</dbReference>
<keyword evidence="9" id="KW-1185">Reference proteome</keyword>
<reference evidence="8" key="1">
    <citation type="submission" date="2023-01" db="EMBL/GenBank/DDBJ databases">
        <title>Genome assembly of the deep-sea coral Lophelia pertusa.</title>
        <authorList>
            <person name="Herrera S."/>
            <person name="Cordes E."/>
        </authorList>
    </citation>
    <scope>NUCLEOTIDE SEQUENCE</scope>
    <source>
        <strain evidence="8">USNM1676648</strain>
        <tissue evidence="8">Polyp</tissue>
    </source>
</reference>
<evidence type="ECO:0000313" key="8">
    <source>
        <dbReference type="EMBL" id="KAJ7356383.1"/>
    </source>
</evidence>
<dbReference type="OrthoDB" id="6035421at2759"/>
<evidence type="ECO:0000259" key="7">
    <source>
        <dbReference type="PROSITE" id="PS51828"/>
    </source>
</evidence>
<dbReference type="PROSITE" id="PS51828">
    <property type="entry name" value="PTX_2"/>
    <property type="match status" value="1"/>
</dbReference>
<evidence type="ECO:0000256" key="3">
    <source>
        <dbReference type="ARBA" id="ARBA00022837"/>
    </source>
</evidence>
<protein>
    <recommendedName>
        <fullName evidence="7">Pentraxin (PTX) domain-containing protein</fullName>
    </recommendedName>
</protein>
<evidence type="ECO:0000256" key="4">
    <source>
        <dbReference type="ARBA" id="ARBA00023157"/>
    </source>
</evidence>
<evidence type="ECO:0000256" key="6">
    <source>
        <dbReference type="PROSITE-ProRule" id="PRU01172"/>
    </source>
</evidence>
<dbReference type="AlphaFoldDB" id="A0A9W9YL96"/>
<evidence type="ECO:0000313" key="9">
    <source>
        <dbReference type="Proteomes" id="UP001163046"/>
    </source>
</evidence>
<comment type="caution">
    <text evidence="6">Lacks conserved residue(s) required for the propagation of feature annotation.</text>
</comment>
<evidence type="ECO:0000256" key="2">
    <source>
        <dbReference type="ARBA" id="ARBA00022723"/>
    </source>
</evidence>
<keyword evidence="5" id="KW-0325">Glycoprotein</keyword>
<dbReference type="SUPFAM" id="SSF49899">
    <property type="entry name" value="Concanavalin A-like lectins/glucanases"/>
    <property type="match status" value="3"/>
</dbReference>
<dbReference type="SMART" id="SM00159">
    <property type="entry name" value="PTX"/>
    <property type="match status" value="1"/>
</dbReference>
<dbReference type="PANTHER" id="PTHR19277:SF125">
    <property type="entry name" value="B6"/>
    <property type="match status" value="1"/>
</dbReference>
<feature type="domain" description="Pentraxin (PTX)" evidence="7">
    <location>
        <begin position="268"/>
        <end position="469"/>
    </location>
</feature>
<sequence length="715" mass="80353">MPPPVQQANSSLLIECAHVSQVYAYVKDYHVMHTSVTCFSSYDNLHLVSVPYLGRKMCDRTPRKPFDVKIQQSLHMNSFEVEDIPDLSEMTMCMWLNIRTEWNSNANQRMYLVAYDVGVSDQLKANSFFAGLDGDKNLVFGIGTGAQTCNFEAYNLMDDQWHHICLVWDGTQDSGYTSYYKDGIEVKYQICSEGPRTAGGKLQLGGGGRTENVDMTGFYLWNRMLTEIEIAEEANKCDGGMGGPVVRWRDFYKRSLRSQFIRAVSQCQVPKASFDVTIKESQVDIQVEQVTALQTFTLCFWLTMKGSYHAIPSWQYLISFLSSTSHEFSVKVMGDSSPSLLASFEGLQLVSDADELKDNKWHQICVSWSHSKQTVVLYIDGVNVKSKGTASHSNPLNAAGMLVIGKDGAGSNTFRITELNLWNKELSADEIATSAQQCDGLKGNAKRWHEFYNKASEKGSEVISSPSLCQATGSSRVPAKEPEVVSPGPPQGPSFDVRLINGGVRYDGIIIRKPNNLPAQLTQFTNCMWLKLDKGSWIGSGLITVSHYRTNQKRQGFTIALGTSYRGNMKIFFLLYHGPRYSKYCYSKDIQGFADHQWHHFCLSWEGEETALLKYFMDGTLSHVKDNCDVGYQIQGQSEYLSIGGHSRKYSGDEVLINGYALWDRILTDDEILDNASTCQETKGNPLIKWDDFYESVKADSKDYMISPSECDVKT</sequence>
<evidence type="ECO:0000256" key="5">
    <source>
        <dbReference type="ARBA" id="ARBA00023180"/>
    </source>
</evidence>
<organism evidence="8 9">
    <name type="scientific">Desmophyllum pertusum</name>
    <dbReference type="NCBI Taxonomy" id="174260"/>
    <lineage>
        <taxon>Eukaryota</taxon>
        <taxon>Metazoa</taxon>
        <taxon>Cnidaria</taxon>
        <taxon>Anthozoa</taxon>
        <taxon>Hexacorallia</taxon>
        <taxon>Scleractinia</taxon>
        <taxon>Caryophylliina</taxon>
        <taxon>Caryophylliidae</taxon>
        <taxon>Desmophyllum</taxon>
    </lineage>
</organism>
<comment type="cofactor">
    <cofactor evidence="1">
        <name>Ca(2+)</name>
        <dbReference type="ChEBI" id="CHEBI:29108"/>
    </cofactor>
</comment>
<dbReference type="Proteomes" id="UP001163046">
    <property type="component" value="Unassembled WGS sequence"/>
</dbReference>
<dbReference type="InterPro" id="IPR001759">
    <property type="entry name" value="PTX_dom"/>
</dbReference>
<dbReference type="EMBL" id="MU827322">
    <property type="protein sequence ID" value="KAJ7356383.1"/>
    <property type="molecule type" value="Genomic_DNA"/>
</dbReference>
<comment type="caution">
    <text evidence="8">The sequence shown here is derived from an EMBL/GenBank/DDBJ whole genome shotgun (WGS) entry which is preliminary data.</text>
</comment>
<dbReference type="Pfam" id="PF13385">
    <property type="entry name" value="Laminin_G_3"/>
    <property type="match status" value="3"/>
</dbReference>
<keyword evidence="2" id="KW-0479">Metal-binding</keyword>